<evidence type="ECO:0000313" key="1">
    <source>
        <dbReference type="EMBL" id="HIQ97839.1"/>
    </source>
</evidence>
<organism evidence="1 2">
    <name type="scientific">Candidatus Limivivens merdigallinarum</name>
    <dbReference type="NCBI Taxonomy" id="2840859"/>
    <lineage>
        <taxon>Bacteria</taxon>
        <taxon>Bacillati</taxon>
        <taxon>Bacillota</taxon>
        <taxon>Clostridia</taxon>
        <taxon>Lachnospirales</taxon>
        <taxon>Lachnospiraceae</taxon>
        <taxon>Lachnospiraceae incertae sedis</taxon>
        <taxon>Candidatus Limivivens</taxon>
    </lineage>
</organism>
<proteinExistence type="predicted"/>
<dbReference type="EMBL" id="DVFT01000221">
    <property type="protein sequence ID" value="HIQ97839.1"/>
    <property type="molecule type" value="Genomic_DNA"/>
</dbReference>
<comment type="caution">
    <text evidence="1">The sequence shown here is derived from an EMBL/GenBank/DDBJ whole genome shotgun (WGS) entry which is preliminary data.</text>
</comment>
<gene>
    <name evidence="1" type="ORF">IAB26_14920</name>
</gene>
<reference evidence="1" key="2">
    <citation type="journal article" date="2021" name="PeerJ">
        <title>Extensive microbial diversity within the chicken gut microbiome revealed by metagenomics and culture.</title>
        <authorList>
            <person name="Gilroy R."/>
            <person name="Ravi A."/>
            <person name="Getino M."/>
            <person name="Pursley I."/>
            <person name="Horton D.L."/>
            <person name="Alikhan N.F."/>
            <person name="Baker D."/>
            <person name="Gharbi K."/>
            <person name="Hall N."/>
            <person name="Watson M."/>
            <person name="Adriaenssens E.M."/>
            <person name="Foster-Nyarko E."/>
            <person name="Jarju S."/>
            <person name="Secka A."/>
            <person name="Antonio M."/>
            <person name="Oren A."/>
            <person name="Chaudhuri R.R."/>
            <person name="La Ragione R."/>
            <person name="Hildebrand F."/>
            <person name="Pallen M.J."/>
        </authorList>
    </citation>
    <scope>NUCLEOTIDE SEQUENCE</scope>
    <source>
        <strain evidence="1">ChiSjej3B21-11622</strain>
    </source>
</reference>
<protein>
    <submittedName>
        <fullName evidence="1">Uncharacterized protein</fullName>
    </submittedName>
</protein>
<name>A0A9D0ZXW8_9FIRM</name>
<evidence type="ECO:0000313" key="2">
    <source>
        <dbReference type="Proteomes" id="UP000886886"/>
    </source>
</evidence>
<reference evidence="1" key="1">
    <citation type="submission" date="2020-10" db="EMBL/GenBank/DDBJ databases">
        <authorList>
            <person name="Gilroy R."/>
        </authorList>
    </citation>
    <scope>NUCLEOTIDE SEQUENCE</scope>
    <source>
        <strain evidence="1">ChiSjej3B21-11622</strain>
    </source>
</reference>
<sequence length="184" mass="21284">MKWYHGSPVGGLTELKPFLSEHGKPYLYFAQDPLVALLYAVKPVPKPLSFYPYGFAGDGKVVYSEYFENAFWKLYSGQKGYLYTCSDFVGSENPTKIPGVCTSTAPVMAEKCTEIPDLYQYYKEQEKRGLFYLRPYDTIPEKERNYVLEGWKKDIQDYHLKKTPNHASSIFIKTYFPAAWEMAD</sequence>
<dbReference type="Proteomes" id="UP000886886">
    <property type="component" value="Unassembled WGS sequence"/>
</dbReference>
<dbReference type="AlphaFoldDB" id="A0A9D0ZXW8"/>
<accession>A0A9D0ZXW8</accession>